<sequence length="1320" mass="142401">MAASWDATRAKAQFRLTAQRLGQLRDRKDAQGQVTGRDISILLQQGNVMLARAKAQKLIQDEIMGNVLENLEMQIGVLLERFSDLESRGPSPAAVESASTIIYAAPSIDSRDLHATRDLLGFRLGPDFLRSASTNQDRHVSPQILRALSAPPASAAQLDDYLVGLAHSYGVQWAPDLRPDEVLASLSEILDTSNDAPIVDIPRLATLCGRGIPSSPAWLRPRIWKLLLGTLPVLKASWEGESRKHRDSYYDLVRRLLEPFGNLPPPTDSLVPLDASLMNSIKDLFRVPVNLFSGLEEAPESSDGPLDEAAADGIRIACALNLDIRLEAIHSRDATDSDAPAIPEIRLEPDSPVAPDISVTAPDSDSGHATKTLYSSQAFSSGGAHHKHASALIRLLYIHSCLNPANKSPHMASLLIPLYSVLNQEVEPQDLAHVEADTFWLFEAMVGEFTELEDEEGGNRWMQHFGDRLHWADPELSVDLHAKGLDPSLPHYSYRWMAPILTHTLPLPSVLSVWDALFARPMTTRDSSPKLEYLLDICTSMLLRARGPLFRLGKSGRRSPGLWGEGGSSMGPPSPVRAWELNDAFIEGMALLQMYPVESAGGIDSILQTAAELARRREEESKVLKNANATLGTRLRETVWRGFTNRVSSPLSSPDTSGTDDESSSSGSGGDETETQIISSDPKSPGLTSRLANVVWKGITNQSAMEPPPSPLSPMTPPMSPLSPLPPPDHLSPLLSPARLSPSPSPTKTSPLPPTPSSPTPSSPSSPAPGQSIWSYAEKLKDSDAAATLAKVSTNWRVKAMQAWSTRGASGPSPAEPAASSSSAPKHRSESLSSTQLPAGNVDGNRRGSLPNLDRDDGYTPPPRPAHFRNPRDSMIPHPKSPLSSPTSPDSAAHSGPTKTLKDSIASFAGLHVQETPKTTPKAGPRPLLLSTSSLMTGAPAGPLRSPDPRRDSTDVLRSRQYSRQDSVSSLASISGAHHSRRTDTRSDWESDATESRVIPLHRKSVSPMALASRAGHGRLASQSSSSDKGAPSPRFNNQALPSSPAESNTSSARRGWGRVDGPESPTTTLPSSPPPHTPPPPLLGNYDVAVSGAESQRGSMVISTPTLRDLEPPSVTRKLVRKKTPPPKVRTEYASDSSAPPEMPLQRNPRLRSKRSTHHLTNLHIQSSGSTSPADSRAASPNSLALPEFDDHDNATTPRATNFQSPFIDGPLSSASPVSPASPRRTRKLSTEARTDGAEPRVRKLSSERRADARVRKTSTDGQEVRPRKISTGGQSDRVRRKISDARRDSAAEEGDDEGYDDLLSAYESEDSSTQQVLP</sequence>
<evidence type="ECO:0000313" key="1">
    <source>
        <dbReference type="EMBL" id="KAI0054000.1"/>
    </source>
</evidence>
<keyword evidence="2" id="KW-1185">Reference proteome</keyword>
<reference evidence="1" key="2">
    <citation type="journal article" date="2022" name="New Phytol.">
        <title>Evolutionary transition to the ectomycorrhizal habit in the genomes of a hyperdiverse lineage of mushroom-forming fungi.</title>
        <authorList>
            <person name="Looney B."/>
            <person name="Miyauchi S."/>
            <person name="Morin E."/>
            <person name="Drula E."/>
            <person name="Courty P.E."/>
            <person name="Kohler A."/>
            <person name="Kuo A."/>
            <person name="LaButti K."/>
            <person name="Pangilinan J."/>
            <person name="Lipzen A."/>
            <person name="Riley R."/>
            <person name="Andreopoulos W."/>
            <person name="He G."/>
            <person name="Johnson J."/>
            <person name="Nolan M."/>
            <person name="Tritt A."/>
            <person name="Barry K.W."/>
            <person name="Grigoriev I.V."/>
            <person name="Nagy L.G."/>
            <person name="Hibbett D."/>
            <person name="Henrissat B."/>
            <person name="Matheny P.B."/>
            <person name="Labbe J."/>
            <person name="Martin F.M."/>
        </authorList>
    </citation>
    <scope>NUCLEOTIDE SEQUENCE</scope>
    <source>
        <strain evidence="1">FP105234-sp</strain>
    </source>
</reference>
<evidence type="ECO:0000313" key="2">
    <source>
        <dbReference type="Proteomes" id="UP000814033"/>
    </source>
</evidence>
<dbReference type="EMBL" id="MU275838">
    <property type="protein sequence ID" value="KAI0054000.1"/>
    <property type="molecule type" value="Genomic_DNA"/>
</dbReference>
<proteinExistence type="predicted"/>
<dbReference type="Proteomes" id="UP000814033">
    <property type="component" value="Unassembled WGS sequence"/>
</dbReference>
<name>A0ACB8SDI7_9AGAM</name>
<reference evidence="1" key="1">
    <citation type="submission" date="2021-02" db="EMBL/GenBank/DDBJ databases">
        <authorList>
            <consortium name="DOE Joint Genome Institute"/>
            <person name="Ahrendt S."/>
            <person name="Looney B.P."/>
            <person name="Miyauchi S."/>
            <person name="Morin E."/>
            <person name="Drula E."/>
            <person name="Courty P.E."/>
            <person name="Chicoki N."/>
            <person name="Fauchery L."/>
            <person name="Kohler A."/>
            <person name="Kuo A."/>
            <person name="Labutti K."/>
            <person name="Pangilinan J."/>
            <person name="Lipzen A."/>
            <person name="Riley R."/>
            <person name="Andreopoulos W."/>
            <person name="He G."/>
            <person name="Johnson J."/>
            <person name="Barry K.W."/>
            <person name="Grigoriev I.V."/>
            <person name="Nagy L."/>
            <person name="Hibbett D."/>
            <person name="Henrissat B."/>
            <person name="Matheny P.B."/>
            <person name="Labbe J."/>
            <person name="Martin F."/>
        </authorList>
    </citation>
    <scope>NUCLEOTIDE SEQUENCE</scope>
    <source>
        <strain evidence="1">FP105234-sp</strain>
    </source>
</reference>
<comment type="caution">
    <text evidence="1">The sequence shown here is derived from an EMBL/GenBank/DDBJ whole genome shotgun (WGS) entry which is preliminary data.</text>
</comment>
<organism evidence="1 2">
    <name type="scientific">Auriscalpium vulgare</name>
    <dbReference type="NCBI Taxonomy" id="40419"/>
    <lineage>
        <taxon>Eukaryota</taxon>
        <taxon>Fungi</taxon>
        <taxon>Dikarya</taxon>
        <taxon>Basidiomycota</taxon>
        <taxon>Agaricomycotina</taxon>
        <taxon>Agaricomycetes</taxon>
        <taxon>Russulales</taxon>
        <taxon>Auriscalpiaceae</taxon>
        <taxon>Auriscalpium</taxon>
    </lineage>
</organism>
<protein>
    <submittedName>
        <fullName evidence="1">Uncharacterized protein</fullName>
    </submittedName>
</protein>
<gene>
    <name evidence="1" type="ORF">FA95DRAFT_1600501</name>
</gene>
<accession>A0ACB8SDI7</accession>